<sequence length="113" mass="12043">MKRSWLTPVERLREGPPEIDRDGDPIAGSGVITKDPLPDALFAPGGSQIIVAPGVAAVVDEPTLYWRGAASIDVVATDKVRVAGRVWTPEGNPARWPKGVVLKLKAQEAKTHG</sequence>
<evidence type="ECO:0000313" key="2">
    <source>
        <dbReference type="EMBL" id="AOT24362.1"/>
    </source>
</evidence>
<proteinExistence type="predicted"/>
<dbReference type="GeneID" id="40072414"/>
<name>A0A1D8ETJ0_9CAUD</name>
<dbReference type="EMBL" id="KX620750">
    <property type="protein sequence ID" value="AOT24362.1"/>
    <property type="molecule type" value="Genomic_DNA"/>
</dbReference>
<dbReference type="Proteomes" id="UP000221125">
    <property type="component" value="Segment"/>
</dbReference>
<dbReference type="KEGG" id="vg:40072414"/>
<accession>A0A1D8ETJ0</accession>
<protein>
    <recommendedName>
        <fullName evidence="4">Head-to-tail stopper</fullName>
    </recommendedName>
</protein>
<feature type="region of interest" description="Disordered" evidence="1">
    <location>
        <begin position="1"/>
        <end position="30"/>
    </location>
</feature>
<dbReference type="RefSeq" id="YP_009596813.1">
    <property type="nucleotide sequence ID" value="NC_041891.1"/>
</dbReference>
<gene>
    <name evidence="2" type="primary">10</name>
    <name evidence="2" type="ORF">B22_10</name>
</gene>
<organism evidence="2 3">
    <name type="scientific">Propionibacterium phage B22</name>
    <dbReference type="NCBI Taxonomy" id="1897532"/>
    <lineage>
        <taxon>Viruses</taxon>
        <taxon>Duplodnaviria</taxon>
        <taxon>Heunggongvirae</taxon>
        <taxon>Uroviricota</taxon>
        <taxon>Caudoviricetes</taxon>
        <taxon>Doucettevirus</taxon>
        <taxon>Doucettevirus B22</taxon>
    </lineage>
</organism>
<feature type="compositionally biased region" description="Basic and acidic residues" evidence="1">
    <location>
        <begin position="10"/>
        <end position="24"/>
    </location>
</feature>
<dbReference type="OrthoDB" id="15567at10239"/>
<keyword evidence="3" id="KW-1185">Reference proteome</keyword>
<evidence type="ECO:0000313" key="3">
    <source>
        <dbReference type="Proteomes" id="UP000221125"/>
    </source>
</evidence>
<evidence type="ECO:0008006" key="4">
    <source>
        <dbReference type="Google" id="ProtNLM"/>
    </source>
</evidence>
<reference evidence="2 3" key="1">
    <citation type="submission" date="2016-07" db="EMBL/GenBank/DDBJ databases">
        <authorList>
            <person name="Modlin R.L."/>
            <person name="Cheng L.S."/>
            <person name="Marinelli L.J."/>
            <person name="Grosset N."/>
            <person name="Gautier M."/>
            <person name="Fitz-Gibbon S."/>
            <person name="Pellegrini M."/>
            <person name="Bowman C.A."/>
            <person name="Russell D.A."/>
            <person name="Jacobs-Sera D."/>
            <person name="Hatfull G.F."/>
        </authorList>
    </citation>
    <scope>NUCLEOTIDE SEQUENCE [LARGE SCALE GENOMIC DNA]</scope>
</reference>
<evidence type="ECO:0000256" key="1">
    <source>
        <dbReference type="SAM" id="MobiDB-lite"/>
    </source>
</evidence>